<gene>
    <name evidence="2" type="ORF">E1B25_16675</name>
</gene>
<feature type="transmembrane region" description="Helical" evidence="1">
    <location>
        <begin position="29"/>
        <end position="47"/>
    </location>
</feature>
<accession>A0A4R5EMH0</accession>
<reference evidence="2 3" key="1">
    <citation type="submission" date="2019-03" db="EMBL/GenBank/DDBJ databases">
        <authorList>
            <person name="Zhang S."/>
        </authorList>
    </citation>
    <scope>NUCLEOTIDE SEQUENCE [LARGE SCALE GENOMIC DNA]</scope>
    <source>
        <strain evidence="2 3">S4J41</strain>
    </source>
</reference>
<organism evidence="2 3">
    <name type="scientific">Antarcticimicrobium sediminis</name>
    <dbReference type="NCBI Taxonomy" id="2546227"/>
    <lineage>
        <taxon>Bacteria</taxon>
        <taxon>Pseudomonadati</taxon>
        <taxon>Pseudomonadota</taxon>
        <taxon>Alphaproteobacteria</taxon>
        <taxon>Rhodobacterales</taxon>
        <taxon>Paracoccaceae</taxon>
        <taxon>Antarcticimicrobium</taxon>
    </lineage>
</organism>
<dbReference type="Proteomes" id="UP000294662">
    <property type="component" value="Unassembled WGS sequence"/>
</dbReference>
<evidence type="ECO:0000313" key="2">
    <source>
        <dbReference type="EMBL" id="TDE35590.1"/>
    </source>
</evidence>
<feature type="transmembrane region" description="Helical" evidence="1">
    <location>
        <begin position="84"/>
        <end position="102"/>
    </location>
</feature>
<name>A0A4R5EMH0_9RHOB</name>
<evidence type="ECO:0000313" key="3">
    <source>
        <dbReference type="Proteomes" id="UP000294662"/>
    </source>
</evidence>
<feature type="transmembrane region" description="Helical" evidence="1">
    <location>
        <begin position="209"/>
        <end position="232"/>
    </location>
</feature>
<keyword evidence="3" id="KW-1185">Reference proteome</keyword>
<keyword evidence="1" id="KW-0472">Membrane</keyword>
<sequence>MPNTFASLMLLTWPFVCLVLFKRLPLERALIWCILGGYLLLPPKAAFDFPLVPAMDKTSLPNICAFLFVVLMLRRKVSFWPESGAARALVLLFLLGVIPTVLSNGEPVTYSDPGTSAHGLTIAGATIHDLLSVAVDKIIVLLPFFLGRQLLASETGQREILRALMLGGLIYSIPALLEVRLSPQLNIWIYGFFQHDFEQMMRGGGFRPIVFLPHALWLALFVLSALLSTAALARRASNADLVRLILATVYLVGVLYLCKSLATQLYAIAFLPVIVLSDARTQLRLTALLALVAITYPILRNTGMIPLDTILEQASAIDPDRASSLAYRFNNEQILLDRAQEKPWFGWAGWGRNLLFDPNSGKILTVPDGRWIIVFGVYGWIGYIAEMGLLALPLLLLWWSTRKSLPERFSPYANTVAVILAVNMIDMLLNATLIPLTWLCTGALLGYAETLGRKPRFGSTGPGPLFGKGPVIGRRRNAKTPRTTI</sequence>
<evidence type="ECO:0008006" key="4">
    <source>
        <dbReference type="Google" id="ProtNLM"/>
    </source>
</evidence>
<keyword evidence="1" id="KW-0812">Transmembrane</keyword>
<comment type="caution">
    <text evidence="2">The sequence shown here is derived from an EMBL/GenBank/DDBJ whole genome shotgun (WGS) entry which is preliminary data.</text>
</comment>
<dbReference type="AlphaFoldDB" id="A0A4R5EMH0"/>
<feature type="transmembrane region" description="Helical" evidence="1">
    <location>
        <begin position="244"/>
        <end position="275"/>
    </location>
</feature>
<keyword evidence="1" id="KW-1133">Transmembrane helix</keyword>
<protein>
    <recommendedName>
        <fullName evidence="4">O-antigen ligase like membrane protein</fullName>
    </recommendedName>
</protein>
<proteinExistence type="predicted"/>
<evidence type="ECO:0000256" key="1">
    <source>
        <dbReference type="SAM" id="Phobius"/>
    </source>
</evidence>
<feature type="transmembrane region" description="Helical" evidence="1">
    <location>
        <begin position="419"/>
        <end position="447"/>
    </location>
</feature>
<feature type="transmembrane region" description="Helical" evidence="1">
    <location>
        <begin position="159"/>
        <end position="177"/>
    </location>
</feature>
<feature type="transmembrane region" description="Helical" evidence="1">
    <location>
        <begin position="281"/>
        <end position="299"/>
    </location>
</feature>
<feature type="transmembrane region" description="Helical" evidence="1">
    <location>
        <begin position="122"/>
        <end position="147"/>
    </location>
</feature>
<feature type="transmembrane region" description="Helical" evidence="1">
    <location>
        <begin position="371"/>
        <end position="399"/>
    </location>
</feature>
<feature type="transmembrane region" description="Helical" evidence="1">
    <location>
        <begin position="59"/>
        <end position="77"/>
    </location>
</feature>
<dbReference type="EMBL" id="SMFP01000012">
    <property type="protein sequence ID" value="TDE35590.1"/>
    <property type="molecule type" value="Genomic_DNA"/>
</dbReference>
<feature type="transmembrane region" description="Helical" evidence="1">
    <location>
        <begin position="6"/>
        <end position="22"/>
    </location>
</feature>